<dbReference type="InterPro" id="IPR009081">
    <property type="entry name" value="PP-bd_ACP"/>
</dbReference>
<dbReference type="InterPro" id="IPR050091">
    <property type="entry name" value="PKS_NRPS_Biosynth_Enz"/>
</dbReference>
<evidence type="ECO:0000256" key="3">
    <source>
        <dbReference type="ARBA" id="ARBA00022679"/>
    </source>
</evidence>
<keyword evidence="2" id="KW-0597">Phosphoprotein</keyword>
<accession>A0ABW1D4L9</accession>
<dbReference type="EMBL" id="JBHSPA010000073">
    <property type="protein sequence ID" value="MFC5832155.1"/>
    <property type="molecule type" value="Genomic_DNA"/>
</dbReference>
<dbReference type="InterPro" id="IPR018201">
    <property type="entry name" value="Ketoacyl_synth_AS"/>
</dbReference>
<dbReference type="InterPro" id="IPR036736">
    <property type="entry name" value="ACP-like_sf"/>
</dbReference>
<dbReference type="SMART" id="SM00825">
    <property type="entry name" value="PKS_KS"/>
    <property type="match status" value="1"/>
</dbReference>
<evidence type="ECO:0000256" key="1">
    <source>
        <dbReference type="ARBA" id="ARBA00022450"/>
    </source>
</evidence>
<evidence type="ECO:0000313" key="6">
    <source>
        <dbReference type="EMBL" id="MFC5832155.1"/>
    </source>
</evidence>
<dbReference type="SUPFAM" id="SSF53901">
    <property type="entry name" value="Thiolase-like"/>
    <property type="match status" value="1"/>
</dbReference>
<dbReference type="PANTHER" id="PTHR43775:SF37">
    <property type="entry name" value="SI:DKEY-61P9.11"/>
    <property type="match status" value="1"/>
</dbReference>
<keyword evidence="3" id="KW-0808">Transferase</keyword>
<dbReference type="Proteomes" id="UP001596058">
    <property type="component" value="Unassembled WGS sequence"/>
</dbReference>
<dbReference type="CDD" id="cd00833">
    <property type="entry name" value="PKS"/>
    <property type="match status" value="1"/>
</dbReference>
<dbReference type="PANTHER" id="PTHR43775">
    <property type="entry name" value="FATTY ACID SYNTHASE"/>
    <property type="match status" value="1"/>
</dbReference>
<comment type="caution">
    <text evidence="6">The sequence shown here is derived from an EMBL/GenBank/DDBJ whole genome shotgun (WGS) entry which is preliminary data.</text>
</comment>
<dbReference type="RefSeq" id="WP_379521609.1">
    <property type="nucleotide sequence ID" value="NZ_JBHSPA010000073.1"/>
</dbReference>
<keyword evidence="7" id="KW-1185">Reference proteome</keyword>
<evidence type="ECO:0000256" key="2">
    <source>
        <dbReference type="ARBA" id="ARBA00022553"/>
    </source>
</evidence>
<dbReference type="PROSITE" id="PS00606">
    <property type="entry name" value="KS3_1"/>
    <property type="match status" value="1"/>
</dbReference>
<evidence type="ECO:0000313" key="7">
    <source>
        <dbReference type="Proteomes" id="UP001596058"/>
    </source>
</evidence>
<dbReference type="InterPro" id="IPR016039">
    <property type="entry name" value="Thiolase-like"/>
</dbReference>
<reference evidence="7" key="1">
    <citation type="journal article" date="2019" name="Int. J. Syst. Evol. Microbiol.">
        <title>The Global Catalogue of Microorganisms (GCM) 10K type strain sequencing project: providing services to taxonomists for standard genome sequencing and annotation.</title>
        <authorList>
            <consortium name="The Broad Institute Genomics Platform"/>
            <consortium name="The Broad Institute Genome Sequencing Center for Infectious Disease"/>
            <person name="Wu L."/>
            <person name="Ma J."/>
        </authorList>
    </citation>
    <scope>NUCLEOTIDE SEQUENCE [LARGE SCALE GENOMIC DNA]</scope>
    <source>
        <strain evidence="7">CCUG 53903</strain>
    </source>
</reference>
<gene>
    <name evidence="6" type="ORF">ACFPZ3_50615</name>
</gene>
<dbReference type="SUPFAM" id="SSF47336">
    <property type="entry name" value="ACP-like"/>
    <property type="match status" value="1"/>
</dbReference>
<dbReference type="Gene3D" id="3.30.70.3290">
    <property type="match status" value="1"/>
</dbReference>
<dbReference type="InterPro" id="IPR014030">
    <property type="entry name" value="Ketoacyl_synth_N"/>
</dbReference>
<dbReference type="Gene3D" id="3.40.47.10">
    <property type="match status" value="1"/>
</dbReference>
<evidence type="ECO:0000259" key="4">
    <source>
        <dbReference type="PROSITE" id="PS50075"/>
    </source>
</evidence>
<dbReference type="Pfam" id="PF00109">
    <property type="entry name" value="ketoacyl-synt"/>
    <property type="match status" value="1"/>
</dbReference>
<dbReference type="Gene3D" id="1.10.1200.10">
    <property type="entry name" value="ACP-like"/>
    <property type="match status" value="1"/>
</dbReference>
<dbReference type="Pfam" id="PF22621">
    <property type="entry name" value="CurL-like_PKS_C"/>
    <property type="match status" value="1"/>
</dbReference>
<feature type="domain" description="Carrier" evidence="4">
    <location>
        <begin position="591"/>
        <end position="667"/>
    </location>
</feature>
<dbReference type="PROSITE" id="PS52004">
    <property type="entry name" value="KS3_2"/>
    <property type="match status" value="1"/>
</dbReference>
<sequence length="681" mass="71001">MTTDVPAVAIVGMSGRFPGARDLGEFWRNLREGVCSITDFTDEELLAAGVDAAESRGPGYVASKGFLAEADRFEHELFGFNATEAAALDPQHRQLLETAWSALEDAGYDPRRPPGRTGVYVGGGPTEHAVAAQVDGRLRARLGPMHVRVFTDREFLAGWLSYRLGLTGPSLTVQTGCSTSLATVHVAVQALLVGECDTALAGGVSIDSPYARGYLYEPGGISSPDGRCRPFDEKAAGTVGGNGVGLVVLRRLEDAVADGDPIHAVIRGTAASNDGPGRVGFTAPGVEGQISAIVEAWAAAGLDPADAQFLEAHGTGTDLGDRIEVTAAAAAFDGARCAIGSVKSNVGHLNAAAGVAGLIKVALMLRHRTMVPTVNVTRPHPDLALHTTPFDLLTHTSDWERPAGGTRLAGLSSLGIGGTNVHVVLEEPPGDAPTPSAEGQAQAAAALPAQGQAAVALPATPLVEGQAAVVLPLSARTEDQLATAARRLATALRAPGARPLADVAHTLAHGRAALDARAYVVATTREQAATALDALNWGRDDPLGEAWAAGQDVVWPGGRRVRLPTYPFAGPHHGALTLGVAPAPPQEDREDDRPGTASAVTELFMTTLALTSPDDLARTYFAVGGDSLTAVFLVSELRDRFALEVPIELFLTELPLRDLVERAVRGEEDDLLGDLLDELEQ</sequence>
<dbReference type="Pfam" id="PF00550">
    <property type="entry name" value="PP-binding"/>
    <property type="match status" value="1"/>
</dbReference>
<organism evidence="6 7">
    <name type="scientific">Nonomuraea insulae</name>
    <dbReference type="NCBI Taxonomy" id="1616787"/>
    <lineage>
        <taxon>Bacteria</taxon>
        <taxon>Bacillati</taxon>
        <taxon>Actinomycetota</taxon>
        <taxon>Actinomycetes</taxon>
        <taxon>Streptosporangiales</taxon>
        <taxon>Streptosporangiaceae</taxon>
        <taxon>Nonomuraea</taxon>
    </lineage>
</organism>
<dbReference type="PROSITE" id="PS50075">
    <property type="entry name" value="CARRIER"/>
    <property type="match status" value="1"/>
</dbReference>
<feature type="domain" description="Ketosynthase family 3 (KS3)" evidence="5">
    <location>
        <begin position="5"/>
        <end position="427"/>
    </location>
</feature>
<name>A0ABW1D4L9_9ACTN</name>
<keyword evidence="1" id="KW-0596">Phosphopantetheine</keyword>
<evidence type="ECO:0000259" key="5">
    <source>
        <dbReference type="PROSITE" id="PS52004"/>
    </source>
</evidence>
<dbReference type="Pfam" id="PF02801">
    <property type="entry name" value="Ketoacyl-synt_C"/>
    <property type="match status" value="1"/>
</dbReference>
<dbReference type="InterPro" id="IPR020841">
    <property type="entry name" value="PKS_Beta-ketoAc_synthase_dom"/>
</dbReference>
<protein>
    <submittedName>
        <fullName evidence="6">Beta-ketoacyl synthase N-terminal-like domain-containing protein</fullName>
    </submittedName>
</protein>
<proteinExistence type="predicted"/>
<dbReference type="InterPro" id="IPR014031">
    <property type="entry name" value="Ketoacyl_synth_C"/>
</dbReference>